<gene>
    <name evidence="2" type="ORF">ROZALSC1DRAFT_24174</name>
</gene>
<dbReference type="Proteomes" id="UP000281549">
    <property type="component" value="Unassembled WGS sequence"/>
</dbReference>
<keyword evidence="1" id="KW-0472">Membrane</keyword>
<evidence type="ECO:0000313" key="3">
    <source>
        <dbReference type="Proteomes" id="UP000281549"/>
    </source>
</evidence>
<dbReference type="AlphaFoldDB" id="A0A4P9YEW9"/>
<feature type="transmembrane region" description="Helical" evidence="1">
    <location>
        <begin position="137"/>
        <end position="157"/>
    </location>
</feature>
<reference evidence="3" key="1">
    <citation type="journal article" date="2018" name="Nat. Microbiol.">
        <title>Leveraging single-cell genomics to expand the fungal tree of life.</title>
        <authorList>
            <person name="Ahrendt S.R."/>
            <person name="Quandt C.A."/>
            <person name="Ciobanu D."/>
            <person name="Clum A."/>
            <person name="Salamov A."/>
            <person name="Andreopoulos B."/>
            <person name="Cheng J.F."/>
            <person name="Woyke T."/>
            <person name="Pelin A."/>
            <person name="Henrissat B."/>
            <person name="Reynolds N.K."/>
            <person name="Benny G.L."/>
            <person name="Smith M.E."/>
            <person name="James T.Y."/>
            <person name="Grigoriev I.V."/>
        </authorList>
    </citation>
    <scope>NUCLEOTIDE SEQUENCE [LARGE SCALE GENOMIC DNA]</scope>
    <source>
        <strain evidence="3">CSF55</strain>
    </source>
</reference>
<organism evidence="2 3">
    <name type="scientific">Rozella allomycis (strain CSF55)</name>
    <dbReference type="NCBI Taxonomy" id="988480"/>
    <lineage>
        <taxon>Eukaryota</taxon>
        <taxon>Fungi</taxon>
        <taxon>Fungi incertae sedis</taxon>
        <taxon>Cryptomycota</taxon>
        <taxon>Cryptomycota incertae sedis</taxon>
        <taxon>Rozella</taxon>
    </lineage>
</organism>
<evidence type="ECO:0000313" key="2">
    <source>
        <dbReference type="EMBL" id="RKP17462.1"/>
    </source>
</evidence>
<proteinExistence type="predicted"/>
<keyword evidence="1" id="KW-0812">Transmembrane</keyword>
<evidence type="ECO:0000256" key="1">
    <source>
        <dbReference type="SAM" id="Phobius"/>
    </source>
</evidence>
<dbReference type="EMBL" id="ML005827">
    <property type="protein sequence ID" value="RKP17462.1"/>
    <property type="molecule type" value="Genomic_DNA"/>
</dbReference>
<sequence length="166" mass="18735">MAWLMFRGGNKVAPLEVIAAPQKVSKYSILDYEEEKGPSREVIANLLLPKNFGSKTGIDKSKQGTQVKVIALIDCEQYASLGKDVFLHLTIIFSVFLAVVLITDIVALFVYESCSMFYEYNQSILVNGNECGHVRRFYLSIGFGALSWIVLIGRAVFEFNYRKYMP</sequence>
<feature type="transmembrane region" description="Helical" evidence="1">
    <location>
        <begin position="86"/>
        <end position="111"/>
    </location>
</feature>
<accession>A0A4P9YEW9</accession>
<protein>
    <submittedName>
        <fullName evidence="2">Uncharacterized protein</fullName>
    </submittedName>
</protein>
<keyword evidence="1" id="KW-1133">Transmembrane helix</keyword>
<name>A0A4P9YEW9_ROZAC</name>